<name>A0A5B2W1D2_9HYPH</name>
<dbReference type="Proteomes" id="UP000323142">
    <property type="component" value="Unassembled WGS sequence"/>
</dbReference>
<proteinExistence type="predicted"/>
<dbReference type="EMBL" id="VUOA01000003">
    <property type="protein sequence ID" value="KAA2244267.1"/>
    <property type="molecule type" value="Genomic_DNA"/>
</dbReference>
<organism evidence="2 3">
    <name type="scientific">Salinarimonas soli</name>
    <dbReference type="NCBI Taxonomy" id="1638099"/>
    <lineage>
        <taxon>Bacteria</taxon>
        <taxon>Pseudomonadati</taxon>
        <taxon>Pseudomonadota</taxon>
        <taxon>Alphaproteobacteria</taxon>
        <taxon>Hyphomicrobiales</taxon>
        <taxon>Salinarimonadaceae</taxon>
        <taxon>Salinarimonas</taxon>
    </lineage>
</organism>
<dbReference type="InterPro" id="IPR013785">
    <property type="entry name" value="Aldolase_TIM"/>
</dbReference>
<accession>A0A5B2W1D2</accession>
<dbReference type="AlphaFoldDB" id="A0A5B2W1D2"/>
<comment type="caution">
    <text evidence="2">The sequence shown here is derived from an EMBL/GenBank/DDBJ whole genome shotgun (WGS) entry which is preliminary data.</text>
</comment>
<protein>
    <recommendedName>
        <fullName evidence="1">4Fe4S-binding SPASM domain-containing protein</fullName>
    </recommendedName>
</protein>
<dbReference type="Pfam" id="PF13186">
    <property type="entry name" value="SPASM"/>
    <property type="match status" value="1"/>
</dbReference>
<reference evidence="2 3" key="1">
    <citation type="submission" date="2019-09" db="EMBL/GenBank/DDBJ databases">
        <title>Salinarimonas rosea gen. nov., sp. nov., a new member of the a-2 subgroup of the Proteobacteria.</title>
        <authorList>
            <person name="Liu J."/>
        </authorList>
    </citation>
    <scope>NUCLEOTIDE SEQUENCE [LARGE SCALE GENOMIC DNA]</scope>
    <source>
        <strain evidence="2 3">BN140002</strain>
    </source>
</reference>
<keyword evidence="3" id="KW-1185">Reference proteome</keyword>
<gene>
    <name evidence="2" type="ORF">F0L46_01070</name>
</gene>
<evidence type="ECO:0000313" key="3">
    <source>
        <dbReference type="Proteomes" id="UP000323142"/>
    </source>
</evidence>
<evidence type="ECO:0000259" key="1">
    <source>
        <dbReference type="Pfam" id="PF13186"/>
    </source>
</evidence>
<sequence>MPAGACFWAGHVLCLAPDGNVSICVISHGRHGVIGNLFDEPAETVVARGVAFRRRLETEGRCRVGHCSTCRKPEGSVYAKHQRRLQVA</sequence>
<evidence type="ECO:0000313" key="2">
    <source>
        <dbReference type="EMBL" id="KAA2244267.1"/>
    </source>
</evidence>
<dbReference type="OrthoDB" id="9810775at2"/>
<feature type="domain" description="4Fe4S-binding SPASM" evidence="1">
    <location>
        <begin position="6"/>
        <end position="70"/>
    </location>
</feature>
<dbReference type="InterPro" id="IPR023885">
    <property type="entry name" value="4Fe4S-binding_SPASM_dom"/>
</dbReference>
<dbReference type="Gene3D" id="3.20.20.70">
    <property type="entry name" value="Aldolase class I"/>
    <property type="match status" value="1"/>
</dbReference>
<reference evidence="2 3" key="2">
    <citation type="submission" date="2019-09" db="EMBL/GenBank/DDBJ databases">
        <authorList>
            <person name="Jin C."/>
        </authorList>
    </citation>
    <scope>NUCLEOTIDE SEQUENCE [LARGE SCALE GENOMIC DNA]</scope>
    <source>
        <strain evidence="2 3">BN140002</strain>
    </source>
</reference>